<name>A0ABN9VPM0_9DINO</name>
<feature type="domain" description="CS" evidence="4">
    <location>
        <begin position="149"/>
        <end position="244"/>
    </location>
</feature>
<gene>
    <name evidence="5" type="ORF">PCOR1329_LOCUS60049</name>
</gene>
<proteinExistence type="predicted"/>
<evidence type="ECO:0000256" key="1">
    <source>
        <dbReference type="ARBA" id="ARBA00004496"/>
    </source>
</evidence>
<evidence type="ECO:0000313" key="6">
    <source>
        <dbReference type="Proteomes" id="UP001189429"/>
    </source>
</evidence>
<evidence type="ECO:0000313" key="5">
    <source>
        <dbReference type="EMBL" id="CAK0875365.1"/>
    </source>
</evidence>
<dbReference type="InterPro" id="IPR008978">
    <property type="entry name" value="HSP20-like_chaperone"/>
</dbReference>
<keyword evidence="6" id="KW-1185">Reference proteome</keyword>
<keyword evidence="2" id="KW-0963">Cytoplasm</keyword>
<dbReference type="EMBL" id="CAUYUJ010017504">
    <property type="protein sequence ID" value="CAK0875365.1"/>
    <property type="molecule type" value="Genomic_DNA"/>
</dbReference>
<sequence>MVDYSKWDQLDVSDDEDEGRGKPRVQRYDAPQTVTIGGKDGSFEDGPSGNAADDDEPMEVADEDLAAAGPGADHREEVLQCRELGERALRRGDTAEGVRLLEKALRLAGGAECPGLQDLLASAHRQAAGAATPGAAQPQQEARRANGGTVADRYCWSQTRDSLQVNAFVPDGTAARDVRVQVTETSLTVSVGASVVLGGDWEHKVAPEEDPDWEMKACGGRRSIQLTVRKAEVGGLIIWWKRVLKGEPAIAAEDIEDRRADKAEDFAKVWAEAHEMFRQKVKERQPILINADGATGDSVTAMET</sequence>
<protein>
    <recommendedName>
        <fullName evidence="4">CS domain-containing protein</fullName>
    </recommendedName>
</protein>
<evidence type="ECO:0000256" key="2">
    <source>
        <dbReference type="ARBA" id="ARBA00022490"/>
    </source>
</evidence>
<dbReference type="PANTHER" id="PTHR12356">
    <property type="entry name" value="NUCLEAR MOVEMENT PROTEIN NUDC"/>
    <property type="match status" value="1"/>
</dbReference>
<dbReference type="InterPro" id="IPR007052">
    <property type="entry name" value="CS_dom"/>
</dbReference>
<dbReference type="Gene3D" id="2.60.40.790">
    <property type="match status" value="1"/>
</dbReference>
<dbReference type="Pfam" id="PF04969">
    <property type="entry name" value="CS"/>
    <property type="match status" value="1"/>
</dbReference>
<dbReference type="PANTHER" id="PTHR12356:SF3">
    <property type="entry name" value="NUCLEAR MIGRATION PROTEIN NUDC"/>
    <property type="match status" value="1"/>
</dbReference>
<dbReference type="InterPro" id="IPR037898">
    <property type="entry name" value="NudC_fam"/>
</dbReference>
<reference evidence="5" key="1">
    <citation type="submission" date="2023-10" db="EMBL/GenBank/DDBJ databases">
        <authorList>
            <person name="Chen Y."/>
            <person name="Shah S."/>
            <person name="Dougan E. K."/>
            <person name="Thang M."/>
            <person name="Chan C."/>
        </authorList>
    </citation>
    <scope>NUCLEOTIDE SEQUENCE [LARGE SCALE GENOMIC DNA]</scope>
</reference>
<evidence type="ECO:0000256" key="3">
    <source>
        <dbReference type="SAM" id="MobiDB-lite"/>
    </source>
</evidence>
<evidence type="ECO:0000259" key="4">
    <source>
        <dbReference type="PROSITE" id="PS51203"/>
    </source>
</evidence>
<comment type="subcellular location">
    <subcellularLocation>
        <location evidence="1">Cytoplasm</location>
    </subcellularLocation>
</comment>
<dbReference type="PROSITE" id="PS51203">
    <property type="entry name" value="CS"/>
    <property type="match status" value="1"/>
</dbReference>
<accession>A0ABN9VPM0</accession>
<dbReference type="Proteomes" id="UP001189429">
    <property type="component" value="Unassembled WGS sequence"/>
</dbReference>
<organism evidence="5 6">
    <name type="scientific">Prorocentrum cordatum</name>
    <dbReference type="NCBI Taxonomy" id="2364126"/>
    <lineage>
        <taxon>Eukaryota</taxon>
        <taxon>Sar</taxon>
        <taxon>Alveolata</taxon>
        <taxon>Dinophyceae</taxon>
        <taxon>Prorocentrales</taxon>
        <taxon>Prorocentraceae</taxon>
        <taxon>Prorocentrum</taxon>
    </lineage>
</organism>
<dbReference type="SUPFAM" id="SSF49764">
    <property type="entry name" value="HSP20-like chaperones"/>
    <property type="match status" value="1"/>
</dbReference>
<feature type="region of interest" description="Disordered" evidence="3">
    <location>
        <begin position="1"/>
        <end position="60"/>
    </location>
</feature>
<dbReference type="CDD" id="cd06467">
    <property type="entry name" value="p23_NUDC_like"/>
    <property type="match status" value="1"/>
</dbReference>
<comment type="caution">
    <text evidence="5">The sequence shown here is derived from an EMBL/GenBank/DDBJ whole genome shotgun (WGS) entry which is preliminary data.</text>
</comment>